<dbReference type="InterPro" id="IPR014153">
    <property type="entry name" value="Ds_break_AddB"/>
</dbReference>
<reference evidence="3" key="1">
    <citation type="submission" date="2018-03" db="EMBL/GenBank/DDBJ databases">
        <authorList>
            <person name="Rodrigo-Torres L."/>
            <person name="Arahal R. D."/>
            <person name="Lucena T."/>
        </authorList>
    </citation>
    <scope>NUCLEOTIDE SEQUENCE [LARGE SCALE GENOMIC DNA]</scope>
    <source>
        <strain evidence="3">CECT 8871</strain>
    </source>
</reference>
<dbReference type="EMBL" id="OMOJ01000002">
    <property type="protein sequence ID" value="SPF79534.1"/>
    <property type="molecule type" value="Genomic_DNA"/>
</dbReference>
<accession>A0A2R8AUH0</accession>
<dbReference type="Pfam" id="PF12705">
    <property type="entry name" value="PDDEXK_1"/>
    <property type="match status" value="1"/>
</dbReference>
<dbReference type="SUPFAM" id="SSF52540">
    <property type="entry name" value="P-loop containing nucleoside triphosphate hydrolases"/>
    <property type="match status" value="1"/>
</dbReference>
<name>A0A2R8AUH0_9RHOB</name>
<dbReference type="InterPro" id="IPR038726">
    <property type="entry name" value="PDDEXK_AddAB-type"/>
</dbReference>
<dbReference type="Proteomes" id="UP000244904">
    <property type="component" value="Unassembled WGS sequence"/>
</dbReference>
<dbReference type="InterPro" id="IPR011604">
    <property type="entry name" value="PDDEXK-like_dom_sf"/>
</dbReference>
<protein>
    <recommendedName>
        <fullName evidence="1">PD-(D/E)XK endonuclease-like domain-containing protein</fullName>
    </recommendedName>
</protein>
<dbReference type="Gene3D" id="3.90.320.10">
    <property type="match status" value="1"/>
</dbReference>
<dbReference type="AlphaFoldDB" id="A0A2R8AUH0"/>
<sequence length="975" mass="107649">MFENTGNARVFALPPGVDFAQALVDGLRARMADQPPHAMARVRLIVNTTRMQRRVRQVLAEGPAGFAPQVSLLTGLADPRDLAGLPAPVSPLRRRLELVELIGRLLDADPTLAARSSLYDLAESLAGLMSEMQIEGVPPEAIEALDVSDQSGHWQRALTFIRIVQRFFDQSGEPPDKDALQRLGTMAMLDRWRDDPPQDPVILAGSTGSRGSTGLLMQAVARLPQGAVVLPGFDYDMPQQVFDTLTDALSGEDHPQFRFARLMAQLDLTKADIRPWHTAPAPAPDRNKVMSLALRPAPVTHQWLMDGPSLPDLPQAMADVTLLSAPTPREEALCIAMRLRQAAETGQRAALITPDRMLTRQVTSALARWNILPDDSAGTPPQLTPPGRFLRHVGQLLRQGLTADLLLTLLKHPLAHSGADRNIHLLHTRNLELHIRRKGWPFPSAEQIIAWGAAAKAEDWAAWVAACFTAEVRAGDHPLGDWVTRHIALAEQIAAGSTGGTSAELWAQNAGRAVRETVDELTQEAEHGGALDVADYTDLFGAILARGEVRDRDAPHPNILIWGTLEARVMDADLLILGGLNEGSWPELPGADPWLNRKMRLDAGLLLPERRVGLSAHDFQQAFGAHEVWLTRSVKSADAETVPSRWLNRLSNLMLGLKVRGGDQAMAQMQARGQRWLDIAAEVERPVPIPKADRPSPCPPALARPTQISVTDVSKLIRDPYAIYARRVLRLQPLDPLQKAPDFLLRGTVLHKVLELFGKQLRDKSAPLTADHLRGLAGQVLAEQVPWPAIRHVWQARIDRVADWFVATEAHRADVANPRHFEVAGERRIDRLGFVLRGKADRIDIDGRGCAHIYDYKTGNPPSEAQQLYYDKQLFLEAAMIEAGGFTDLGPLHVDRAVYIGLGPSPSEVFAPFDKQAPAEVWAQFETLIETYLSEDTGFTARRAMFKEDDLADYDHLSRFGEWDITQPAKREVLT</sequence>
<evidence type="ECO:0000313" key="2">
    <source>
        <dbReference type="EMBL" id="SPF79534.1"/>
    </source>
</evidence>
<evidence type="ECO:0000313" key="3">
    <source>
        <dbReference type="Proteomes" id="UP000244904"/>
    </source>
</evidence>
<organism evidence="2 3">
    <name type="scientific">Pseudoprimorskyibacter insulae</name>
    <dbReference type="NCBI Taxonomy" id="1695997"/>
    <lineage>
        <taxon>Bacteria</taxon>
        <taxon>Pseudomonadati</taxon>
        <taxon>Pseudomonadota</taxon>
        <taxon>Alphaproteobacteria</taxon>
        <taxon>Rhodobacterales</taxon>
        <taxon>Paracoccaceae</taxon>
        <taxon>Pseudoprimorskyibacter</taxon>
    </lineage>
</organism>
<gene>
    <name evidence="2" type="ORF">PRI8871_01330</name>
</gene>
<dbReference type="RefSeq" id="WP_108885400.1">
    <property type="nucleotide sequence ID" value="NZ_OMOJ01000002.1"/>
</dbReference>
<keyword evidence="3" id="KW-1185">Reference proteome</keyword>
<proteinExistence type="predicted"/>
<dbReference type="NCBIfam" id="TIGR02786">
    <property type="entry name" value="addB_alphas"/>
    <property type="match status" value="1"/>
</dbReference>
<dbReference type="InterPro" id="IPR027417">
    <property type="entry name" value="P-loop_NTPase"/>
</dbReference>
<evidence type="ECO:0000259" key="1">
    <source>
        <dbReference type="Pfam" id="PF12705"/>
    </source>
</evidence>
<feature type="domain" description="PD-(D/E)XK endonuclease-like" evidence="1">
    <location>
        <begin position="707"/>
        <end position="927"/>
    </location>
</feature>
<dbReference type="OrthoDB" id="9780606at2"/>